<evidence type="ECO:0000256" key="8">
    <source>
        <dbReference type="PIRSR" id="PIRSR000290-2"/>
    </source>
</evidence>
<keyword evidence="3" id="KW-0883">Thioether bond</keyword>
<sequence>MASLTLPIISTNSSNSFSSSYVKHFSTSPSKPTFPNRRTGIKVTCNASNSDPKIPTDETASSKKIDGETSLMKFDRRNVLLGIGGLYGATSFGANPSAYAAPLSPDFAACHDSTDPDKKPIDCCPPGTVPAEVPTYVPTATKVNTRLAAQLVDDNWLAKYKKALTAMRKLDDSDPRSFKAQANVHCAYCNGGYYQAGYEASKLILDVHFSWIFFPFHRWYLYFFERICQKYADDDTFAIPFWNWDSPSGMFLPSIFKDSSSPLYDSLRNSNHLTKVLDLNYDGTDTSDSTITVIKNNLITMKKQMVTQSTTAAAFFGKSFLAGDASDPGAGTIETTPHNNVHRWVGDPNESHGEDMGAFYSAGRDPVFYCHHANVDRMWNIWNSLGGQNFTDSDWLNSSFYFYNEEAQLVKVFVKDCVNTKLLGYDYQDVGIPWLYSTSKARRTGATLPSAPTPGEVFPTTLEKTITVAVKRPKKVRTKQEKQKSEEVLDIFGIEYNTGEFVKFDVYINEDNPSESGPEKTEFLGGFINVPHGHSMISTTSKSFALTEVLEELGADNYDTILVTLVPKSSTVTIKGLKIKFDNTKA</sequence>
<feature type="binding site" evidence="7">
    <location>
        <position position="338"/>
    </location>
    <ligand>
        <name>Cu cation</name>
        <dbReference type="ChEBI" id="CHEBI:23378"/>
        <label>B</label>
    </ligand>
</feature>
<dbReference type="GO" id="GO:0016491">
    <property type="term" value="F:oxidoreductase activity"/>
    <property type="evidence" value="ECO:0007669"/>
    <property type="project" value="UniProtKB-KW"/>
</dbReference>
<dbReference type="InterPro" id="IPR008922">
    <property type="entry name" value="Di-copper_centre_dom_sf"/>
</dbReference>
<name>A0ABD2YS32_9GENT</name>
<evidence type="ECO:0000256" key="2">
    <source>
        <dbReference type="ARBA" id="ARBA00022723"/>
    </source>
</evidence>
<gene>
    <name evidence="12" type="ORF">ACH5RR_028270</name>
</gene>
<dbReference type="PROSITE" id="PS00497">
    <property type="entry name" value="TYROSINASE_1"/>
    <property type="match status" value="1"/>
</dbReference>
<proteinExistence type="inferred from homology"/>
<dbReference type="Gene3D" id="1.10.1280.10">
    <property type="entry name" value="Di-copper center containing domain from catechol oxidase"/>
    <property type="match status" value="1"/>
</dbReference>
<feature type="binding site" evidence="7">
    <location>
        <position position="342"/>
    </location>
    <ligand>
        <name>Cu cation</name>
        <dbReference type="ChEBI" id="CHEBI:23378"/>
        <label>B</label>
    </ligand>
</feature>
<evidence type="ECO:0000256" key="4">
    <source>
        <dbReference type="ARBA" id="ARBA00023002"/>
    </source>
</evidence>
<evidence type="ECO:0000259" key="10">
    <source>
        <dbReference type="PROSITE" id="PS00497"/>
    </source>
</evidence>
<dbReference type="PANTHER" id="PTHR11474">
    <property type="entry name" value="TYROSINASE FAMILY MEMBER"/>
    <property type="match status" value="1"/>
</dbReference>
<keyword evidence="13" id="KW-1185">Reference proteome</keyword>
<keyword evidence="2 7" id="KW-0479">Metal-binding</keyword>
<keyword evidence="5 7" id="KW-0186">Copper</keyword>
<keyword evidence="4" id="KW-0560">Oxidoreductase</keyword>
<evidence type="ECO:0000256" key="9">
    <source>
        <dbReference type="PIRSR" id="PIRSR000290-3"/>
    </source>
</evidence>
<keyword evidence="6 8" id="KW-1015">Disulfide bond</keyword>
<comment type="similarity">
    <text evidence="1">Belongs to the tyrosinase family.</text>
</comment>
<feature type="disulfide bond" evidence="8">
    <location>
        <begin position="123"/>
        <end position="186"/>
    </location>
</feature>
<dbReference type="PANTHER" id="PTHR11474:SF76">
    <property type="entry name" value="SHKT DOMAIN-CONTAINING PROTEIN"/>
    <property type="match status" value="1"/>
</dbReference>
<feature type="binding site" evidence="7">
    <location>
        <position position="217"/>
    </location>
    <ligand>
        <name>Cu cation</name>
        <dbReference type="ChEBI" id="CHEBI:23378"/>
        <label>A</label>
    </ligand>
</feature>
<accession>A0ABD2YS32</accession>
<dbReference type="Pfam" id="PF12143">
    <property type="entry name" value="PPO1_KFDV"/>
    <property type="match status" value="1"/>
</dbReference>
<dbReference type="EMBL" id="JBJUIK010000012">
    <property type="protein sequence ID" value="KAL3508869.1"/>
    <property type="molecule type" value="Genomic_DNA"/>
</dbReference>
<dbReference type="Pfam" id="PF00264">
    <property type="entry name" value="Tyrosinase"/>
    <property type="match status" value="1"/>
</dbReference>
<feature type="binding site" evidence="7">
    <location>
        <position position="372"/>
    </location>
    <ligand>
        <name>Cu cation</name>
        <dbReference type="ChEBI" id="CHEBI:23378"/>
        <label>B</label>
    </ligand>
</feature>
<dbReference type="GO" id="GO:0046872">
    <property type="term" value="F:metal ion binding"/>
    <property type="evidence" value="ECO:0007669"/>
    <property type="project" value="UniProtKB-KW"/>
</dbReference>
<evidence type="ECO:0000256" key="1">
    <source>
        <dbReference type="ARBA" id="ARBA00009928"/>
    </source>
</evidence>
<reference evidence="12 13" key="1">
    <citation type="submission" date="2024-11" db="EMBL/GenBank/DDBJ databases">
        <title>A near-complete genome assembly of Cinchona calisaya.</title>
        <authorList>
            <person name="Lian D.C."/>
            <person name="Zhao X.W."/>
            <person name="Wei L."/>
        </authorList>
    </citation>
    <scope>NUCLEOTIDE SEQUENCE [LARGE SCALE GENOMIC DNA]</scope>
    <source>
        <tissue evidence="12">Nenye</tissue>
    </source>
</reference>
<dbReference type="InterPro" id="IPR002227">
    <property type="entry name" value="Tyrosinase_Cu-bd"/>
</dbReference>
<dbReference type="PRINTS" id="PR00092">
    <property type="entry name" value="TYROSINASE"/>
</dbReference>
<evidence type="ECO:0000256" key="5">
    <source>
        <dbReference type="ARBA" id="ARBA00023008"/>
    </source>
</evidence>
<feature type="cross-link" description="2'-(S-cysteinyl)-histidine (Cys-His)" evidence="9">
    <location>
        <begin position="189"/>
        <end position="208"/>
    </location>
</feature>
<feature type="disulfide bond" evidence="8">
    <location>
        <begin position="110"/>
        <end position="124"/>
    </location>
</feature>
<protein>
    <recommendedName>
        <fullName evidence="10 11">Tyrosinase copper-binding domain-containing protein</fullName>
    </recommendedName>
</protein>
<dbReference type="PIRSF" id="PIRSF000290">
    <property type="entry name" value="PPO_plant"/>
    <property type="match status" value="1"/>
</dbReference>
<dbReference type="SUPFAM" id="SSF48056">
    <property type="entry name" value="Di-copper centre-containing domain"/>
    <property type="match status" value="1"/>
</dbReference>
<evidence type="ECO:0000313" key="12">
    <source>
        <dbReference type="EMBL" id="KAL3508869.1"/>
    </source>
</evidence>
<evidence type="ECO:0000256" key="7">
    <source>
        <dbReference type="PIRSR" id="PIRSR000290-1"/>
    </source>
</evidence>
<feature type="domain" description="Tyrosinase copper-binding" evidence="11">
    <location>
        <begin position="365"/>
        <end position="376"/>
    </location>
</feature>
<dbReference type="PROSITE" id="PS00498">
    <property type="entry name" value="TYROSINASE_2"/>
    <property type="match status" value="1"/>
</dbReference>
<feature type="binding site" evidence="7">
    <location>
        <position position="208"/>
    </location>
    <ligand>
        <name>Cu cation</name>
        <dbReference type="ChEBI" id="CHEBI:23378"/>
        <label>A</label>
    </ligand>
</feature>
<comment type="caution">
    <text evidence="12">The sequence shown here is derived from an EMBL/GenBank/DDBJ whole genome shotgun (WGS) entry which is preliminary data.</text>
</comment>
<organism evidence="12 13">
    <name type="scientific">Cinchona calisaya</name>
    <dbReference type="NCBI Taxonomy" id="153742"/>
    <lineage>
        <taxon>Eukaryota</taxon>
        <taxon>Viridiplantae</taxon>
        <taxon>Streptophyta</taxon>
        <taxon>Embryophyta</taxon>
        <taxon>Tracheophyta</taxon>
        <taxon>Spermatophyta</taxon>
        <taxon>Magnoliopsida</taxon>
        <taxon>eudicotyledons</taxon>
        <taxon>Gunneridae</taxon>
        <taxon>Pentapetalae</taxon>
        <taxon>asterids</taxon>
        <taxon>lamiids</taxon>
        <taxon>Gentianales</taxon>
        <taxon>Rubiaceae</taxon>
        <taxon>Cinchonoideae</taxon>
        <taxon>Cinchoneae</taxon>
        <taxon>Cinchona</taxon>
    </lineage>
</organism>
<feature type="binding site" evidence="7">
    <location>
        <position position="185"/>
    </location>
    <ligand>
        <name>Cu cation</name>
        <dbReference type="ChEBI" id="CHEBI:23378"/>
        <label>A</label>
    </ligand>
</feature>
<dbReference type="Proteomes" id="UP001630127">
    <property type="component" value="Unassembled WGS sequence"/>
</dbReference>
<dbReference type="InterPro" id="IPR022740">
    <property type="entry name" value="Polyphenol_oxidase_C"/>
</dbReference>
<comment type="cofactor">
    <cofactor evidence="7">
        <name>Cu(2+)</name>
        <dbReference type="ChEBI" id="CHEBI:29036"/>
    </cofactor>
    <text evidence="7">Binds 2 copper ions per subunit.</text>
</comment>
<feature type="domain" description="Tyrosinase copper-binding" evidence="10">
    <location>
        <begin position="208"/>
        <end position="225"/>
    </location>
</feature>
<dbReference type="Pfam" id="PF12142">
    <property type="entry name" value="PPO1_DWL"/>
    <property type="match status" value="1"/>
</dbReference>
<evidence type="ECO:0000256" key="6">
    <source>
        <dbReference type="ARBA" id="ARBA00023157"/>
    </source>
</evidence>
<dbReference type="InterPro" id="IPR016213">
    <property type="entry name" value="Polyphenol_oxidase"/>
</dbReference>
<evidence type="ECO:0000313" key="13">
    <source>
        <dbReference type="Proteomes" id="UP001630127"/>
    </source>
</evidence>
<dbReference type="AlphaFoldDB" id="A0ABD2YS32"/>
<dbReference type="InterPro" id="IPR050316">
    <property type="entry name" value="Tyrosinase/Hemocyanin"/>
</dbReference>
<evidence type="ECO:0000259" key="11">
    <source>
        <dbReference type="PROSITE" id="PS00498"/>
    </source>
</evidence>
<dbReference type="InterPro" id="IPR022739">
    <property type="entry name" value="Polyphenol_oxidase_cen"/>
</dbReference>
<evidence type="ECO:0000256" key="3">
    <source>
        <dbReference type="ARBA" id="ARBA00022784"/>
    </source>
</evidence>